<evidence type="ECO:0000259" key="4">
    <source>
        <dbReference type="PROSITE" id="PS50835"/>
    </source>
</evidence>
<evidence type="ECO:0000313" key="6">
    <source>
        <dbReference type="Proteomes" id="UP000677803"/>
    </source>
</evidence>
<dbReference type="Proteomes" id="UP000677803">
    <property type="component" value="Unassembled WGS sequence"/>
</dbReference>
<evidence type="ECO:0000256" key="3">
    <source>
        <dbReference type="SAM" id="SignalP"/>
    </source>
</evidence>
<dbReference type="PANTHER" id="PTHR23411">
    <property type="entry name" value="TAPASIN"/>
    <property type="match status" value="1"/>
</dbReference>
<keyword evidence="3" id="KW-0732">Signal</keyword>
<sequence length="434" mass="48819">MGLLLKILIYCYLCTGVQSVQQIQWLPCQFTDEHVSINHLGHTETQLIPREAMLQFGQKGDAPVNPQAITFLLTASKLDLRRHVDGVEPEELECVLRRYSTEGIYVRWPVQGAQGYNHWFTCTLKHSEGHFTVTSFLRLPSDGPPPEKQDYHKWPPIADRETITTSVAMVIKTHSPSLKTRLSSQQKLHCQFDIDHRGPDYTVEWHRQRRGERTTLFSHIARSGQTKGTGVVQKALAGGDASYTLPFVKMASEGTYICSVSVTPLSGSVDVNLQIEEPPRVSLNVEPTLSLQEGGEQKIVCEAENYYPLDVEIVVHEQDPAASGQRVGAPLPKALTNVLLSSHRHNQDQTYSVSAFFYIQASLQMSGRQFTCTVSHKSLRVPVRKSFILNVEERVSWMFYLTVGFIVLLLLVILAVMIPQLPLVGKKTVQKKPY</sequence>
<gene>
    <name evidence="5" type="ORF">MMEN_LOCUS18791</name>
</gene>
<dbReference type="PROSITE" id="PS50835">
    <property type="entry name" value="IG_LIKE"/>
    <property type="match status" value="1"/>
</dbReference>
<dbReference type="OrthoDB" id="354769at2759"/>
<keyword evidence="2" id="KW-0472">Membrane</keyword>
<dbReference type="InterPro" id="IPR036179">
    <property type="entry name" value="Ig-like_dom_sf"/>
</dbReference>
<evidence type="ECO:0000256" key="2">
    <source>
        <dbReference type="SAM" id="Phobius"/>
    </source>
</evidence>
<reference evidence="5" key="1">
    <citation type="submission" date="2021-05" db="EMBL/GenBank/DDBJ databases">
        <authorList>
            <person name="Tigano A."/>
        </authorList>
    </citation>
    <scope>NUCLEOTIDE SEQUENCE</scope>
</reference>
<dbReference type="InterPro" id="IPR013783">
    <property type="entry name" value="Ig-like_fold"/>
</dbReference>
<evidence type="ECO:0000256" key="1">
    <source>
        <dbReference type="ARBA" id="ARBA00023319"/>
    </source>
</evidence>
<feature type="domain" description="Ig-like" evidence="4">
    <location>
        <begin position="155"/>
        <end position="270"/>
    </location>
</feature>
<evidence type="ECO:0000313" key="5">
    <source>
        <dbReference type="EMBL" id="CAG6007704.1"/>
    </source>
</evidence>
<keyword evidence="1" id="KW-0393">Immunoglobulin domain</keyword>
<dbReference type="InterPro" id="IPR050380">
    <property type="entry name" value="Immune_Resp_Modulators"/>
</dbReference>
<feature type="transmembrane region" description="Helical" evidence="2">
    <location>
        <begin position="397"/>
        <end position="418"/>
    </location>
</feature>
<keyword evidence="2" id="KW-1133">Transmembrane helix</keyword>
<dbReference type="EMBL" id="CAJRST010037777">
    <property type="protein sequence ID" value="CAG6007704.1"/>
    <property type="molecule type" value="Genomic_DNA"/>
</dbReference>
<dbReference type="Gene3D" id="2.60.40.10">
    <property type="entry name" value="Immunoglobulins"/>
    <property type="match status" value="2"/>
</dbReference>
<dbReference type="InterPro" id="IPR007110">
    <property type="entry name" value="Ig-like_dom"/>
</dbReference>
<dbReference type="InterPro" id="IPR013106">
    <property type="entry name" value="Ig_V-set"/>
</dbReference>
<proteinExistence type="predicted"/>
<keyword evidence="6" id="KW-1185">Reference proteome</keyword>
<dbReference type="AlphaFoldDB" id="A0A8S4BLF2"/>
<dbReference type="InterPro" id="IPR003006">
    <property type="entry name" value="Ig/MHC_CS"/>
</dbReference>
<feature type="signal peptide" evidence="3">
    <location>
        <begin position="1"/>
        <end position="19"/>
    </location>
</feature>
<comment type="caution">
    <text evidence="5">The sequence shown here is derived from an EMBL/GenBank/DDBJ whole genome shotgun (WGS) entry which is preliminary data.</text>
</comment>
<keyword evidence="2" id="KW-0812">Transmembrane</keyword>
<name>A0A8S4BLF2_9TELE</name>
<dbReference type="PROSITE" id="PS00290">
    <property type="entry name" value="IG_MHC"/>
    <property type="match status" value="1"/>
</dbReference>
<accession>A0A8S4BLF2</accession>
<dbReference type="SUPFAM" id="SSF48726">
    <property type="entry name" value="Immunoglobulin"/>
    <property type="match status" value="3"/>
</dbReference>
<dbReference type="Pfam" id="PF07686">
    <property type="entry name" value="V-set"/>
    <property type="match status" value="1"/>
</dbReference>
<protein>
    <submittedName>
        <fullName evidence="5">(Atlantic silverside) hypothetical protein</fullName>
    </submittedName>
</protein>
<organism evidence="5 6">
    <name type="scientific">Menidia menidia</name>
    <name type="common">Atlantic silverside</name>
    <dbReference type="NCBI Taxonomy" id="238744"/>
    <lineage>
        <taxon>Eukaryota</taxon>
        <taxon>Metazoa</taxon>
        <taxon>Chordata</taxon>
        <taxon>Craniata</taxon>
        <taxon>Vertebrata</taxon>
        <taxon>Euteleostomi</taxon>
        <taxon>Actinopterygii</taxon>
        <taxon>Neopterygii</taxon>
        <taxon>Teleostei</taxon>
        <taxon>Neoteleostei</taxon>
        <taxon>Acanthomorphata</taxon>
        <taxon>Ovalentaria</taxon>
        <taxon>Atherinomorphae</taxon>
        <taxon>Atheriniformes</taxon>
        <taxon>Atherinopsidae</taxon>
        <taxon>Menidiinae</taxon>
        <taxon>Menidia</taxon>
    </lineage>
</organism>
<feature type="chain" id="PRO_5035819745" evidence="3">
    <location>
        <begin position="20"/>
        <end position="434"/>
    </location>
</feature>